<comment type="subunit">
    <text evidence="1">Homodimer or homotrimer. Seems to be a monomer when not phosphorylated.</text>
</comment>
<evidence type="ECO:0000259" key="6">
    <source>
        <dbReference type="PROSITE" id="PS51094"/>
    </source>
</evidence>
<dbReference type="AlphaFoldDB" id="A0A2K3YRY3"/>
<dbReference type="CDD" id="cd05568">
    <property type="entry name" value="PTS_IIB_bgl_like"/>
    <property type="match status" value="1"/>
</dbReference>
<dbReference type="InterPro" id="IPR003501">
    <property type="entry name" value="PTS_EIIB_2/3"/>
</dbReference>
<dbReference type="InterPro" id="IPR050661">
    <property type="entry name" value="BglG_antiterminators"/>
</dbReference>
<dbReference type="InterPro" id="IPR013196">
    <property type="entry name" value="HTH_11"/>
</dbReference>
<dbReference type="Pfam" id="PF00874">
    <property type="entry name" value="PRD"/>
    <property type="match status" value="2"/>
</dbReference>
<organism evidence="9 10">
    <name type="scientific">Staphylococcus rostri</name>
    <dbReference type="NCBI Taxonomy" id="522262"/>
    <lineage>
        <taxon>Bacteria</taxon>
        <taxon>Bacillati</taxon>
        <taxon>Bacillota</taxon>
        <taxon>Bacilli</taxon>
        <taxon>Bacillales</taxon>
        <taxon>Staphylococcaceae</taxon>
        <taxon>Staphylococcus</taxon>
    </lineage>
</organism>
<keyword evidence="2" id="KW-0808">Transferase</keyword>
<dbReference type="SUPFAM" id="SSF55804">
    <property type="entry name" value="Phoshotransferase/anion transport protein"/>
    <property type="match status" value="1"/>
</dbReference>
<evidence type="ECO:0000313" key="9">
    <source>
        <dbReference type="EMBL" id="PNZ28084.1"/>
    </source>
</evidence>
<dbReference type="GO" id="GO:0006355">
    <property type="term" value="P:regulation of DNA-templated transcription"/>
    <property type="evidence" value="ECO:0007669"/>
    <property type="project" value="InterPro"/>
</dbReference>
<gene>
    <name evidence="9" type="ORF">CD122_05120</name>
</gene>
<keyword evidence="4" id="KW-0805">Transcription regulation</keyword>
<dbReference type="InterPro" id="IPR016152">
    <property type="entry name" value="PTrfase/Anion_transptr"/>
</dbReference>
<dbReference type="PROSITE" id="PS51099">
    <property type="entry name" value="PTS_EIIB_TYPE_2"/>
    <property type="match status" value="1"/>
</dbReference>
<evidence type="ECO:0000313" key="10">
    <source>
        <dbReference type="Proteomes" id="UP000242752"/>
    </source>
</evidence>
<protein>
    <submittedName>
        <fullName evidence="9">PTS lactose transporter subunit IIB</fullName>
    </submittedName>
</protein>
<proteinExistence type="predicted"/>
<dbReference type="Pfam" id="PF02302">
    <property type="entry name" value="PTS_IIB"/>
    <property type="match status" value="1"/>
</dbReference>
<dbReference type="PANTHER" id="PTHR30185:SF18">
    <property type="entry name" value="TRANSCRIPTIONAL REGULATOR MTLR"/>
    <property type="match status" value="1"/>
</dbReference>
<dbReference type="GO" id="GO:0008982">
    <property type="term" value="F:protein-N(PI)-phosphohistidine-sugar phosphotransferase activity"/>
    <property type="evidence" value="ECO:0007669"/>
    <property type="project" value="InterPro"/>
</dbReference>
<evidence type="ECO:0000256" key="1">
    <source>
        <dbReference type="ARBA" id="ARBA00011798"/>
    </source>
</evidence>
<dbReference type="RefSeq" id="WP_103357928.1">
    <property type="nucleotide sequence ID" value="NZ_CP113107.1"/>
</dbReference>
<dbReference type="InterPro" id="IPR036095">
    <property type="entry name" value="PTS_EIIB-like_sf"/>
</dbReference>
<dbReference type="PROSITE" id="PS51372">
    <property type="entry name" value="PRD_2"/>
    <property type="match status" value="2"/>
</dbReference>
<evidence type="ECO:0000256" key="5">
    <source>
        <dbReference type="ARBA" id="ARBA00023163"/>
    </source>
</evidence>
<dbReference type="Pfam" id="PF08279">
    <property type="entry name" value="HTH_11"/>
    <property type="match status" value="1"/>
</dbReference>
<dbReference type="Gene3D" id="1.10.10.10">
    <property type="entry name" value="Winged helix-like DNA-binding domain superfamily/Winged helix DNA-binding domain"/>
    <property type="match status" value="1"/>
</dbReference>
<name>A0A2K3YRY3_9STAP</name>
<feature type="domain" description="PTS EIIB type-2" evidence="7">
    <location>
        <begin position="409"/>
        <end position="497"/>
    </location>
</feature>
<feature type="domain" description="PTS EIIA type-2" evidence="6">
    <location>
        <begin position="526"/>
        <end position="678"/>
    </location>
</feature>
<dbReference type="Gene3D" id="3.40.930.10">
    <property type="entry name" value="Mannitol-specific EII, Chain A"/>
    <property type="match status" value="1"/>
</dbReference>
<dbReference type="InterPro" id="IPR013011">
    <property type="entry name" value="PTS_EIIB_2"/>
</dbReference>
<evidence type="ECO:0000259" key="7">
    <source>
        <dbReference type="PROSITE" id="PS51099"/>
    </source>
</evidence>
<dbReference type="InterPro" id="IPR002178">
    <property type="entry name" value="PTS_EIIA_type-2_dom"/>
</dbReference>
<dbReference type="InterPro" id="IPR036634">
    <property type="entry name" value="PRD_sf"/>
</dbReference>
<dbReference type="InterPro" id="IPR011608">
    <property type="entry name" value="PRD"/>
</dbReference>
<evidence type="ECO:0000256" key="4">
    <source>
        <dbReference type="ARBA" id="ARBA00023015"/>
    </source>
</evidence>
<evidence type="ECO:0000259" key="8">
    <source>
        <dbReference type="PROSITE" id="PS51372"/>
    </source>
</evidence>
<dbReference type="PANTHER" id="PTHR30185">
    <property type="entry name" value="CRYPTIC BETA-GLUCOSIDE BGL OPERON ANTITERMINATOR"/>
    <property type="match status" value="1"/>
</dbReference>
<evidence type="ECO:0000256" key="3">
    <source>
        <dbReference type="ARBA" id="ARBA00022737"/>
    </source>
</evidence>
<feature type="domain" description="PRD" evidence="8">
    <location>
        <begin position="196"/>
        <end position="301"/>
    </location>
</feature>
<dbReference type="PROSITE" id="PS51094">
    <property type="entry name" value="PTS_EIIA_TYPE_2"/>
    <property type="match status" value="1"/>
</dbReference>
<comment type="caution">
    <text evidence="9">The sequence shown here is derived from an EMBL/GenBank/DDBJ whole genome shotgun (WGS) entry which is preliminary data.</text>
</comment>
<evidence type="ECO:0000256" key="2">
    <source>
        <dbReference type="ARBA" id="ARBA00022679"/>
    </source>
</evidence>
<dbReference type="Gene3D" id="3.40.50.2300">
    <property type="match status" value="1"/>
</dbReference>
<dbReference type="SUPFAM" id="SSF52794">
    <property type="entry name" value="PTS system IIB component-like"/>
    <property type="match status" value="1"/>
</dbReference>
<keyword evidence="5" id="KW-0804">Transcription</keyword>
<dbReference type="Proteomes" id="UP000242752">
    <property type="component" value="Unassembled WGS sequence"/>
</dbReference>
<feature type="domain" description="PRD" evidence="8">
    <location>
        <begin position="303"/>
        <end position="408"/>
    </location>
</feature>
<dbReference type="Gene3D" id="1.10.1790.10">
    <property type="entry name" value="PRD domain"/>
    <property type="match status" value="2"/>
</dbReference>
<reference evidence="9 10" key="1">
    <citation type="submission" date="2017-08" db="EMBL/GenBank/DDBJ databases">
        <title>Draft genome sequences of 64 type strains of genus Staph aureus.</title>
        <authorList>
            <person name="Cole K."/>
            <person name="Golubchik T."/>
            <person name="Russell J."/>
            <person name="Foster D."/>
            <person name="Llewelyn M."/>
            <person name="Wilson D."/>
            <person name="Crook D."/>
            <person name="Paul J."/>
        </authorList>
    </citation>
    <scope>NUCLEOTIDE SEQUENCE [LARGE SCALE GENOMIC DNA]</scope>
    <source>
        <strain evidence="9 10">DSM 21968</strain>
    </source>
</reference>
<dbReference type="Pfam" id="PF00359">
    <property type="entry name" value="PTS_EIIA_2"/>
    <property type="match status" value="1"/>
</dbReference>
<dbReference type="EMBL" id="PPRF01000030">
    <property type="protein sequence ID" value="PNZ28084.1"/>
    <property type="molecule type" value="Genomic_DNA"/>
</dbReference>
<dbReference type="OrthoDB" id="9776005at2"/>
<dbReference type="InterPro" id="IPR036388">
    <property type="entry name" value="WH-like_DNA-bd_sf"/>
</dbReference>
<dbReference type="SUPFAM" id="SSF63520">
    <property type="entry name" value="PTS-regulatory domain, PRD"/>
    <property type="match status" value="2"/>
</dbReference>
<sequence length="679" mass="76931">MYMGTRERQIIAILLKNKGYPVNLFDIAQQLAVSSRTVHRELKNLDTTLSAFDITLRRIKNKGILLEGDDTAFDALTQALNALEVVDLTQEEQKVIVLYALIQSGEPVKQISLASEIGASLPQLTKVLDDLSVDLHQFHIKLVRKRGEGISIIGSEMQKRALLSQLMIERLNSTSVYSVIENHFVFQTLNQERLPMVDMKDIFQVERLLMDDLDQLPYTLTESSYLALIVHIVLSIERMKHQQFVSVEPNIIAEVRDTLEFQIATHIAERLGHHYQVAFDESEITFMTIHLRGAKRRNDKDIPTQESNRALVNRLIDDVIAQTTYQFDSRSELETGLLLHLPPAINRIRANIKTYNPMTQRIRSTYPTLYDAIARSLEQALPSLTFPDYEIAFLVLHFGGAISKNKRTTKVLVVCSSGIGTSRILANRLRESFPMIDDITQAAVSTLKTHDLNDYDAIISTIELDINEPYLTVNPLLPEHELAQTTTFLQEQLATKDTQPLTMVQKETERTQSNHAVSLDGVNQKLTLVDECLSLVTDLTVSEVDYRDLGDELAEYLADQGVITNVQEVAQRLVERNQHQSFTLTPYPVAIPHMTDAHILKPHFSIGKLTNPINLSTNEPIHYVICAVLPETSQLQPLISQLYSYVTEHLDNLDTWLSEAAEVEQALKHQILTFIKQTL</sequence>
<keyword evidence="3" id="KW-0677">Repeat</keyword>
<accession>A0A2K3YRY3</accession>
<keyword evidence="10" id="KW-1185">Reference proteome</keyword>
<dbReference type="GO" id="GO:0009401">
    <property type="term" value="P:phosphoenolpyruvate-dependent sugar phosphotransferase system"/>
    <property type="evidence" value="ECO:0007669"/>
    <property type="project" value="InterPro"/>
</dbReference>